<dbReference type="InterPro" id="IPR057727">
    <property type="entry name" value="WCX_dom"/>
</dbReference>
<evidence type="ECO:0008006" key="4">
    <source>
        <dbReference type="Google" id="ProtNLM"/>
    </source>
</evidence>
<name>A0A806K2F0_9BACT</name>
<dbReference type="PANTHER" id="PTHR34580:SF1">
    <property type="entry name" value="PROTEIN PAFC"/>
    <property type="match status" value="1"/>
</dbReference>
<feature type="domain" description="WCX" evidence="2">
    <location>
        <begin position="265"/>
        <end position="339"/>
    </location>
</feature>
<feature type="domain" description="WYL" evidence="1">
    <location>
        <begin position="147"/>
        <end position="220"/>
    </location>
</feature>
<dbReference type="PANTHER" id="PTHR34580">
    <property type="match status" value="1"/>
</dbReference>
<organism evidence="3">
    <name type="scientific">uncultured bacterium contig00087</name>
    <dbReference type="NCBI Taxonomy" id="1181560"/>
    <lineage>
        <taxon>Bacteria</taxon>
        <taxon>environmental samples</taxon>
    </lineage>
</organism>
<dbReference type="InterPro" id="IPR051534">
    <property type="entry name" value="CBASS_pafABC_assoc_protein"/>
</dbReference>
<protein>
    <recommendedName>
        <fullName evidence="4">WYL domain-containing protein</fullName>
    </recommendedName>
</protein>
<accession>A0A806K2F0</accession>
<dbReference type="AlphaFoldDB" id="A0A806K2F0"/>
<evidence type="ECO:0000259" key="2">
    <source>
        <dbReference type="Pfam" id="PF25583"/>
    </source>
</evidence>
<dbReference type="PROSITE" id="PS52050">
    <property type="entry name" value="WYL"/>
    <property type="match status" value="1"/>
</dbReference>
<reference evidence="3" key="1">
    <citation type="submission" date="2012-03" db="EMBL/GenBank/DDBJ databases">
        <title>Functional metagenomics reveals considerable lignocellulase gene clusters in the gut microbiome of a wood-feeding higher termite.</title>
        <authorList>
            <person name="Liu N."/>
        </authorList>
    </citation>
    <scope>NUCLEOTIDE SEQUENCE</scope>
</reference>
<dbReference type="InterPro" id="IPR026881">
    <property type="entry name" value="WYL_dom"/>
</dbReference>
<sequence>MKDRKSIPKTALPRIYFIDREIASGKYPNTRTLAKAYETGTATISRDIEFMRDMMNAPIEYDFTKKGYYYTEKTFRLPAAFGSAEDMLALGMAKTLLTLYKNTPIYNAAKELMESITAPLGKADNPRWHEDRIVVPPIPAVQFPPEVWNKVCEGVQKNHALSFDYRPDWQSGYTRRLVYPYQLLFDNGAWYIYAYLKKAQADRRSAGMRMYSLSRIKNISVEKEKFTFPASAEPQPSLKGEGSPLDFRVRTDGSYLGAYSTEKKQKFRIAFYNDAAMRVKERLWAADQKIKETKDGVILSFSSSQYGKVLELVLSNGRDALPLEPAELVKDWKENLKGMRERAGDSLL</sequence>
<evidence type="ECO:0000259" key="1">
    <source>
        <dbReference type="Pfam" id="PF13280"/>
    </source>
</evidence>
<dbReference type="Pfam" id="PF13280">
    <property type="entry name" value="WYL"/>
    <property type="match status" value="1"/>
</dbReference>
<dbReference type="EMBL" id="JQ844261">
    <property type="protein sequence ID" value="AGS53933.1"/>
    <property type="molecule type" value="Genomic_DNA"/>
</dbReference>
<proteinExistence type="predicted"/>
<evidence type="ECO:0000313" key="3">
    <source>
        <dbReference type="EMBL" id="AGS53933.1"/>
    </source>
</evidence>
<dbReference type="Pfam" id="PF25583">
    <property type="entry name" value="WCX"/>
    <property type="match status" value="1"/>
</dbReference>